<dbReference type="PANTHER" id="PTHR34218">
    <property type="entry name" value="PEPTIDASE S45 PENICILLIN AMIDASE"/>
    <property type="match status" value="1"/>
</dbReference>
<evidence type="ECO:0008006" key="8">
    <source>
        <dbReference type="Google" id="ProtNLM"/>
    </source>
</evidence>
<dbReference type="InterPro" id="IPR043146">
    <property type="entry name" value="Penicillin_amidase_N_B-knob"/>
</dbReference>
<dbReference type="Gene3D" id="1.10.1400.10">
    <property type="match status" value="1"/>
</dbReference>
<dbReference type="AlphaFoldDB" id="A0A1R0KH68"/>
<comment type="caution">
    <text evidence="6">The sequence shown here is derived from an EMBL/GenBank/DDBJ whole genome shotgun (WGS) entry which is preliminary data.</text>
</comment>
<evidence type="ECO:0000256" key="4">
    <source>
        <dbReference type="ARBA" id="ARBA00023145"/>
    </source>
</evidence>
<evidence type="ECO:0000313" key="7">
    <source>
        <dbReference type="Proteomes" id="UP000187486"/>
    </source>
</evidence>
<evidence type="ECO:0000256" key="5">
    <source>
        <dbReference type="PIRSR" id="PIRSR001227-1"/>
    </source>
</evidence>
<feature type="active site" description="Nucleophile" evidence="5">
    <location>
        <position position="289"/>
    </location>
</feature>
<sequence length="820" mass="87178">MALLLVVLVPSAFPVGGLPALGPVLNPGDGVWGRSAPVSDEAPVVPGLAVPAVISFEANGLAHVSAGSDDDLFLGIGYTHARQRLFQMDLLRRRAAGQLAEVLGASAVESDMFQLDLGLARSAERDWRELPRDAPARQVLLAYSDGVNAAIDELIARDLLPENFVLLGYAPRRWTPVDSLVVQRMFAQSIGFTDLPVTFSFLAKSLPADVFGAWFPEVPAIAQHPYDKGPYRKLPLTPAPVGADPAAHGADPVPGGGGGGGVPAVGGLAPLRERLADLPPGTVNRIGNSNAWAVSGAHTSTGRPMLAADPHLGFSLPAIWYQVEGTSPGYHFTGVTVPGFPAPVLGKTDRFAWGVTNAQRPTSLFYLEATDPARPDQYHWQGEWRPMTLVRNRIGVRGEEPREHVTRLTAHGPVLQTQGVATSLWWSGALPSDNLSALLNGLRAKDTTAFRASLSSWSAPALNFVYASPEDIGAFTVGVTPQVEGHDVALPLPGDGSADVAGAIPVAALPAVHDPADGVVVSANQREVTGDYPYRYSTSYGFPDQGWRAATLTAALSGATGRTADDMAALQLDERDELAVMLVPQLLKALQGKELAGAGSDLRAALAGWDLRASTGSAQAEFFERFATALVRRTFQPWWDQYHVPQDPDGWLPLSSGKSSPVKDVLRATVARWVVSDPGNRFFSLPDGTRRDATAVLREAFDEAVGQPAGQHTVRFPSLLGVPALDEGPFPAGGNSRTVNALSGETAEAGTAGPSWRFVVDWSAPQGAARAICPCGQSENPSSPWWANGVEPWRRGEYWQVAEGPAAEPVSTVKWRLKPR</sequence>
<dbReference type="PANTHER" id="PTHR34218:SF3">
    <property type="entry name" value="ACYL-HOMOSERINE LACTONE ACYLASE PVDQ"/>
    <property type="match status" value="1"/>
</dbReference>
<dbReference type="Proteomes" id="UP000187486">
    <property type="component" value="Unassembled WGS sequence"/>
</dbReference>
<dbReference type="SUPFAM" id="SSF56235">
    <property type="entry name" value="N-terminal nucleophile aminohydrolases (Ntn hydrolases)"/>
    <property type="match status" value="1"/>
</dbReference>
<evidence type="ECO:0000256" key="2">
    <source>
        <dbReference type="ARBA" id="ARBA00022729"/>
    </source>
</evidence>
<dbReference type="GO" id="GO:0016811">
    <property type="term" value="F:hydrolase activity, acting on carbon-nitrogen (but not peptide) bonds, in linear amides"/>
    <property type="evidence" value="ECO:0007669"/>
    <property type="project" value="InterPro"/>
</dbReference>
<name>A0A1R0KH68_9PSEU</name>
<evidence type="ECO:0000256" key="1">
    <source>
        <dbReference type="ARBA" id="ARBA00006586"/>
    </source>
</evidence>
<reference evidence="6 7" key="1">
    <citation type="submission" date="2016-01" db="EMBL/GenBank/DDBJ databases">
        <title>Amycolatopsis coloradensis genome sequencing and assembly.</title>
        <authorList>
            <person name="Mayilraj S."/>
        </authorList>
    </citation>
    <scope>NUCLEOTIDE SEQUENCE [LARGE SCALE GENOMIC DNA]</scope>
    <source>
        <strain evidence="6 7">DSM 44225</strain>
    </source>
</reference>
<dbReference type="GO" id="GO:0017000">
    <property type="term" value="P:antibiotic biosynthetic process"/>
    <property type="evidence" value="ECO:0007669"/>
    <property type="project" value="InterPro"/>
</dbReference>
<evidence type="ECO:0000256" key="3">
    <source>
        <dbReference type="ARBA" id="ARBA00022801"/>
    </source>
</evidence>
<dbReference type="InterPro" id="IPR023343">
    <property type="entry name" value="Penicillin_amidase_dom1"/>
</dbReference>
<dbReference type="STRING" id="76021.BS329_35245"/>
<dbReference type="InterPro" id="IPR043147">
    <property type="entry name" value="Penicillin_amidase_A-knob"/>
</dbReference>
<keyword evidence="2" id="KW-0732">Signal</keyword>
<comment type="similarity">
    <text evidence="1">Belongs to the peptidase S45 family.</text>
</comment>
<dbReference type="Gene3D" id="3.60.20.10">
    <property type="entry name" value="Glutamine Phosphoribosylpyrophosphate, subunit 1, domain 1"/>
    <property type="match status" value="1"/>
</dbReference>
<evidence type="ECO:0000313" key="6">
    <source>
        <dbReference type="EMBL" id="OLZ45009.1"/>
    </source>
</evidence>
<dbReference type="OrthoDB" id="9759796at2"/>
<dbReference type="RefSeq" id="WP_076167084.1">
    <property type="nucleotide sequence ID" value="NZ_JBEZVB010000027.1"/>
</dbReference>
<dbReference type="InterPro" id="IPR029055">
    <property type="entry name" value="Ntn_hydrolases_N"/>
</dbReference>
<keyword evidence="7" id="KW-1185">Reference proteome</keyword>
<dbReference type="Gene3D" id="2.30.120.10">
    <property type="match status" value="1"/>
</dbReference>
<dbReference type="Gene3D" id="1.10.439.10">
    <property type="entry name" value="Penicillin Amidohydrolase, domain 1"/>
    <property type="match status" value="1"/>
</dbReference>
<keyword evidence="3" id="KW-0378">Hydrolase</keyword>
<keyword evidence="4" id="KW-0865">Zymogen</keyword>
<gene>
    <name evidence="6" type="ORF">BS329_35245</name>
</gene>
<dbReference type="Pfam" id="PF01804">
    <property type="entry name" value="Penicil_amidase"/>
    <property type="match status" value="1"/>
</dbReference>
<accession>A0A1R0KH68</accession>
<protein>
    <recommendedName>
        <fullName evidence="8">Penicillin acylase family protein</fullName>
    </recommendedName>
</protein>
<dbReference type="InterPro" id="IPR002692">
    <property type="entry name" value="S45"/>
</dbReference>
<dbReference type="CDD" id="cd03747">
    <property type="entry name" value="Ntn_PGA_like"/>
    <property type="match status" value="1"/>
</dbReference>
<proteinExistence type="inferred from homology"/>
<dbReference type="InterPro" id="IPR014395">
    <property type="entry name" value="Pen/GL7ACA/AHL_acylase"/>
</dbReference>
<organism evidence="6 7">
    <name type="scientific">Amycolatopsis coloradensis</name>
    <dbReference type="NCBI Taxonomy" id="76021"/>
    <lineage>
        <taxon>Bacteria</taxon>
        <taxon>Bacillati</taxon>
        <taxon>Actinomycetota</taxon>
        <taxon>Actinomycetes</taxon>
        <taxon>Pseudonocardiales</taxon>
        <taxon>Pseudonocardiaceae</taxon>
        <taxon>Amycolatopsis</taxon>
    </lineage>
</organism>
<dbReference type="PIRSF" id="PIRSF001227">
    <property type="entry name" value="Pen_acylase"/>
    <property type="match status" value="1"/>
</dbReference>
<dbReference type="EMBL" id="MQUQ01000021">
    <property type="protein sequence ID" value="OLZ45009.1"/>
    <property type="molecule type" value="Genomic_DNA"/>
</dbReference>